<name>A0A2G3AFH6_CAPAN</name>
<comment type="caution">
    <text evidence="2">The sequence shown here is derived from an EMBL/GenBank/DDBJ whole genome shotgun (WGS) entry which is preliminary data.</text>
</comment>
<proteinExistence type="predicted"/>
<evidence type="ECO:0000313" key="2">
    <source>
        <dbReference type="EMBL" id="PHT92985.1"/>
    </source>
</evidence>
<gene>
    <name evidence="2" type="ORF">T459_00867</name>
</gene>
<dbReference type="Proteomes" id="UP000222542">
    <property type="component" value="Unassembled WGS sequence"/>
</dbReference>
<feature type="compositionally biased region" description="Polar residues" evidence="1">
    <location>
        <begin position="138"/>
        <end position="149"/>
    </location>
</feature>
<reference evidence="2 3" key="1">
    <citation type="journal article" date="2014" name="Nat. Genet.">
        <title>Genome sequence of the hot pepper provides insights into the evolution of pungency in Capsicum species.</title>
        <authorList>
            <person name="Kim S."/>
            <person name="Park M."/>
            <person name="Yeom S.I."/>
            <person name="Kim Y.M."/>
            <person name="Lee J.M."/>
            <person name="Lee H.A."/>
            <person name="Seo E."/>
            <person name="Choi J."/>
            <person name="Cheong K."/>
            <person name="Kim K.T."/>
            <person name="Jung K."/>
            <person name="Lee G.W."/>
            <person name="Oh S.K."/>
            <person name="Bae C."/>
            <person name="Kim S.B."/>
            <person name="Lee H.Y."/>
            <person name="Kim S.Y."/>
            <person name="Kim M.S."/>
            <person name="Kang B.C."/>
            <person name="Jo Y.D."/>
            <person name="Yang H.B."/>
            <person name="Jeong H.J."/>
            <person name="Kang W.H."/>
            <person name="Kwon J.K."/>
            <person name="Shin C."/>
            <person name="Lim J.Y."/>
            <person name="Park J.H."/>
            <person name="Huh J.H."/>
            <person name="Kim J.S."/>
            <person name="Kim B.D."/>
            <person name="Cohen O."/>
            <person name="Paran I."/>
            <person name="Suh M.C."/>
            <person name="Lee S.B."/>
            <person name="Kim Y.K."/>
            <person name="Shin Y."/>
            <person name="Noh S.J."/>
            <person name="Park J."/>
            <person name="Seo Y.S."/>
            <person name="Kwon S.Y."/>
            <person name="Kim H.A."/>
            <person name="Park J.M."/>
            <person name="Kim H.J."/>
            <person name="Choi S.B."/>
            <person name="Bosland P.W."/>
            <person name="Reeves G."/>
            <person name="Jo S.H."/>
            <person name="Lee B.W."/>
            <person name="Cho H.T."/>
            <person name="Choi H.S."/>
            <person name="Lee M.S."/>
            <person name="Yu Y."/>
            <person name="Do Choi Y."/>
            <person name="Park B.S."/>
            <person name="van Deynze A."/>
            <person name="Ashrafi H."/>
            <person name="Hill T."/>
            <person name="Kim W.T."/>
            <person name="Pai H.S."/>
            <person name="Ahn H.K."/>
            <person name="Yeam I."/>
            <person name="Giovannoni J.J."/>
            <person name="Rose J.K."/>
            <person name="Sorensen I."/>
            <person name="Lee S.J."/>
            <person name="Kim R.W."/>
            <person name="Choi I.Y."/>
            <person name="Choi B.S."/>
            <person name="Lim J.S."/>
            <person name="Lee Y.H."/>
            <person name="Choi D."/>
        </authorList>
    </citation>
    <scope>NUCLEOTIDE SEQUENCE [LARGE SCALE GENOMIC DNA]</scope>
    <source>
        <strain evidence="3">cv. CM334</strain>
    </source>
</reference>
<keyword evidence="3" id="KW-1185">Reference proteome</keyword>
<dbReference type="EMBL" id="AYRZ02000001">
    <property type="protein sequence ID" value="PHT92985.1"/>
    <property type="molecule type" value="Genomic_DNA"/>
</dbReference>
<dbReference type="AlphaFoldDB" id="A0A2G3AFH6"/>
<feature type="region of interest" description="Disordered" evidence="1">
    <location>
        <begin position="126"/>
        <end position="149"/>
    </location>
</feature>
<protein>
    <submittedName>
        <fullName evidence="2">Uncharacterized protein</fullName>
    </submittedName>
</protein>
<accession>A0A2G3AFH6</accession>
<evidence type="ECO:0000313" key="3">
    <source>
        <dbReference type="Proteomes" id="UP000222542"/>
    </source>
</evidence>
<evidence type="ECO:0000256" key="1">
    <source>
        <dbReference type="SAM" id="MobiDB-lite"/>
    </source>
</evidence>
<reference evidence="2 3" key="2">
    <citation type="journal article" date="2017" name="Genome Biol.">
        <title>New reference genome sequences of hot pepper reveal the massive evolution of plant disease-resistance genes by retroduplication.</title>
        <authorList>
            <person name="Kim S."/>
            <person name="Park J."/>
            <person name="Yeom S.I."/>
            <person name="Kim Y.M."/>
            <person name="Seo E."/>
            <person name="Kim K.T."/>
            <person name="Kim M.S."/>
            <person name="Lee J.M."/>
            <person name="Cheong K."/>
            <person name="Shin H.S."/>
            <person name="Kim S.B."/>
            <person name="Han K."/>
            <person name="Lee J."/>
            <person name="Park M."/>
            <person name="Lee H.A."/>
            <person name="Lee H.Y."/>
            <person name="Lee Y."/>
            <person name="Oh S."/>
            <person name="Lee J.H."/>
            <person name="Choi E."/>
            <person name="Choi E."/>
            <person name="Lee S.E."/>
            <person name="Jeon J."/>
            <person name="Kim H."/>
            <person name="Choi G."/>
            <person name="Song H."/>
            <person name="Lee J."/>
            <person name="Lee S.C."/>
            <person name="Kwon J.K."/>
            <person name="Lee H.Y."/>
            <person name="Koo N."/>
            <person name="Hong Y."/>
            <person name="Kim R.W."/>
            <person name="Kang W.H."/>
            <person name="Huh J.H."/>
            <person name="Kang B.C."/>
            <person name="Yang T.J."/>
            <person name="Lee Y.H."/>
            <person name="Bennetzen J.L."/>
            <person name="Choi D."/>
        </authorList>
    </citation>
    <scope>NUCLEOTIDE SEQUENCE [LARGE SCALE GENOMIC DNA]</scope>
    <source>
        <strain evidence="3">cv. CM334</strain>
    </source>
</reference>
<organism evidence="2 3">
    <name type="scientific">Capsicum annuum</name>
    <name type="common">Capsicum pepper</name>
    <dbReference type="NCBI Taxonomy" id="4072"/>
    <lineage>
        <taxon>Eukaryota</taxon>
        <taxon>Viridiplantae</taxon>
        <taxon>Streptophyta</taxon>
        <taxon>Embryophyta</taxon>
        <taxon>Tracheophyta</taxon>
        <taxon>Spermatophyta</taxon>
        <taxon>Magnoliopsida</taxon>
        <taxon>eudicotyledons</taxon>
        <taxon>Gunneridae</taxon>
        <taxon>Pentapetalae</taxon>
        <taxon>asterids</taxon>
        <taxon>lamiids</taxon>
        <taxon>Solanales</taxon>
        <taxon>Solanaceae</taxon>
        <taxon>Solanoideae</taxon>
        <taxon>Capsiceae</taxon>
        <taxon>Capsicum</taxon>
    </lineage>
</organism>
<sequence length="162" mass="18255">MVYKGSSCSLRYKFIKLVASINQSGDLDCASSNIVISYLMHSREKVSPTIINNDARVALYMMDVDADKFRPILRINVVDGSFEGPMNSSPSPPRCRTVNNDLNDYESDEYHPMNMEDDCVHMEDVASDSQDAEGDYRTGSQPVHSFSDGTNFYRDQIFADNK</sequence>
<dbReference type="Gramene" id="PHT92985">
    <property type="protein sequence ID" value="PHT92985"/>
    <property type="gene ID" value="T459_00867"/>
</dbReference>